<reference evidence="1 2" key="1">
    <citation type="journal article" date="2023" name="Sci. Data">
        <title>Genome assembly of the Korean intertidal mud-creeper Batillaria attramentaria.</title>
        <authorList>
            <person name="Patra A.K."/>
            <person name="Ho P.T."/>
            <person name="Jun S."/>
            <person name="Lee S.J."/>
            <person name="Kim Y."/>
            <person name="Won Y.J."/>
        </authorList>
    </citation>
    <scope>NUCLEOTIDE SEQUENCE [LARGE SCALE GENOMIC DNA]</scope>
    <source>
        <strain evidence="1">Wonlab-2016</strain>
    </source>
</reference>
<proteinExistence type="predicted"/>
<comment type="caution">
    <text evidence="1">The sequence shown here is derived from an EMBL/GenBank/DDBJ whole genome shotgun (WGS) entry which is preliminary data.</text>
</comment>
<keyword evidence="2" id="KW-1185">Reference proteome</keyword>
<dbReference type="AlphaFoldDB" id="A0ABD0K858"/>
<name>A0ABD0K858_9CAEN</name>
<accession>A0ABD0K858</accession>
<dbReference type="Proteomes" id="UP001519460">
    <property type="component" value="Unassembled WGS sequence"/>
</dbReference>
<evidence type="ECO:0000313" key="1">
    <source>
        <dbReference type="EMBL" id="KAK7483264.1"/>
    </source>
</evidence>
<evidence type="ECO:0000313" key="2">
    <source>
        <dbReference type="Proteomes" id="UP001519460"/>
    </source>
</evidence>
<organism evidence="1 2">
    <name type="scientific">Batillaria attramentaria</name>
    <dbReference type="NCBI Taxonomy" id="370345"/>
    <lineage>
        <taxon>Eukaryota</taxon>
        <taxon>Metazoa</taxon>
        <taxon>Spiralia</taxon>
        <taxon>Lophotrochozoa</taxon>
        <taxon>Mollusca</taxon>
        <taxon>Gastropoda</taxon>
        <taxon>Caenogastropoda</taxon>
        <taxon>Sorbeoconcha</taxon>
        <taxon>Cerithioidea</taxon>
        <taxon>Batillariidae</taxon>
        <taxon>Batillaria</taxon>
    </lineage>
</organism>
<protein>
    <submittedName>
        <fullName evidence="1">Uncharacterized protein</fullName>
    </submittedName>
</protein>
<gene>
    <name evidence="1" type="ORF">BaRGS_00025431</name>
</gene>
<sequence>MTHPQRNVGPCKQFCKPRCTGTQTREHPHPEAGVNLGGMWARGRSIGTTWLSGTKLVQDARLPDDYLAFLPFFLYCAAFVNK</sequence>
<dbReference type="EMBL" id="JACVVK020000229">
    <property type="protein sequence ID" value="KAK7483264.1"/>
    <property type="molecule type" value="Genomic_DNA"/>
</dbReference>